<gene>
    <name evidence="7" type="ORF">HII31_11194</name>
</gene>
<reference evidence="7" key="1">
    <citation type="submission" date="2020-04" db="EMBL/GenBank/DDBJ databases">
        <title>Draft genome resource of the tomato pathogen Pseudocercospora fuligena.</title>
        <authorList>
            <person name="Zaccaron A."/>
        </authorList>
    </citation>
    <scope>NUCLEOTIDE SEQUENCE</scope>
    <source>
        <strain evidence="7">PF001</strain>
    </source>
</reference>
<accession>A0A8H6VGR0</accession>
<evidence type="ECO:0000256" key="5">
    <source>
        <dbReference type="ARBA" id="ARBA00023002"/>
    </source>
</evidence>
<dbReference type="Pfam" id="PF01565">
    <property type="entry name" value="FAD_binding_4"/>
    <property type="match status" value="1"/>
</dbReference>
<keyword evidence="5" id="KW-0560">Oxidoreductase</keyword>
<evidence type="ECO:0000256" key="3">
    <source>
        <dbReference type="ARBA" id="ARBA00022630"/>
    </source>
</evidence>
<dbReference type="InterPro" id="IPR016169">
    <property type="entry name" value="FAD-bd_PCMH_sub2"/>
</dbReference>
<organism evidence="7 8">
    <name type="scientific">Pseudocercospora fuligena</name>
    <dbReference type="NCBI Taxonomy" id="685502"/>
    <lineage>
        <taxon>Eukaryota</taxon>
        <taxon>Fungi</taxon>
        <taxon>Dikarya</taxon>
        <taxon>Ascomycota</taxon>
        <taxon>Pezizomycotina</taxon>
        <taxon>Dothideomycetes</taxon>
        <taxon>Dothideomycetidae</taxon>
        <taxon>Mycosphaerellales</taxon>
        <taxon>Mycosphaerellaceae</taxon>
        <taxon>Pseudocercospora</taxon>
    </lineage>
</organism>
<proteinExistence type="inferred from homology"/>
<sequence length="560" mass="63050">MLKILTSPLRRLASILDHISDSIAGKEDKPSRVTASSSDMATIEGITGQQFVKGTQAWENNRYQYATSSHGIDHDMNPQIVIQPRNKEDIKTALKYAKEQGIAVAIRTGGHQYSGASSTGGKNIQLDLQRTFRSPDDLKVLPFKDGKAFVYTSVSHSISELNTFLGSNSLFVPHGQCSHVHVGGHVQTGGYGQLGRSFGLFGDHVRSLTLINADSLEIEVTRSSDPDLFYALLGGSPGNFGVITHIVLEVHQDKNYSGAMGLRALFLYNKSTVERLISYVAEIGDNPDYPRNYDLCVSVLSSSFPLRALWPGLDSEIKEEHPGIYGEDNILGWPRSIIVYAQWVPFSDEDREKGPDPEFFERLQRGNPIKIFQDGVVKKPMSELTKMWLFEDVREFDLPYEKRTYLTSSTSLVEDKWPEWVTGRIDELVAPIDNFCWLSCQIQAFGGKNSKFTTNADNGTSYSWRDSTVCATLDAFHWSDHKDTALEWQAKNDSEGIGEKGKFSKQDRRVLWGSYGEFEMGRVWETYFEDREKYQRLGKVRSRMDPYGTFTPNGFCVKKA</sequence>
<keyword evidence="8" id="KW-1185">Reference proteome</keyword>
<keyword evidence="3" id="KW-0285">Flavoprotein</keyword>
<keyword evidence="4" id="KW-0274">FAD</keyword>
<dbReference type="SUPFAM" id="SSF56176">
    <property type="entry name" value="FAD-binding/transporter-associated domain-like"/>
    <property type="match status" value="1"/>
</dbReference>
<comment type="caution">
    <text evidence="7">The sequence shown here is derived from an EMBL/GenBank/DDBJ whole genome shotgun (WGS) entry which is preliminary data.</text>
</comment>
<feature type="domain" description="FAD-binding PCMH-type" evidence="6">
    <location>
        <begin position="74"/>
        <end position="253"/>
    </location>
</feature>
<evidence type="ECO:0000259" key="6">
    <source>
        <dbReference type="PROSITE" id="PS51387"/>
    </source>
</evidence>
<protein>
    <submittedName>
        <fullName evidence="7">FAD-linked oxidoreductase</fullName>
    </submittedName>
</protein>
<dbReference type="InterPro" id="IPR006094">
    <property type="entry name" value="Oxid_FAD_bind_N"/>
</dbReference>
<dbReference type="Gene3D" id="3.30.465.10">
    <property type="match status" value="1"/>
</dbReference>
<evidence type="ECO:0000256" key="1">
    <source>
        <dbReference type="ARBA" id="ARBA00001974"/>
    </source>
</evidence>
<dbReference type="InterPro" id="IPR050416">
    <property type="entry name" value="FAD-linked_Oxidoreductase"/>
</dbReference>
<dbReference type="EMBL" id="JABCIY010000228">
    <property type="protein sequence ID" value="KAF7187454.1"/>
    <property type="molecule type" value="Genomic_DNA"/>
</dbReference>
<dbReference type="GO" id="GO:0016491">
    <property type="term" value="F:oxidoreductase activity"/>
    <property type="evidence" value="ECO:0007669"/>
    <property type="project" value="UniProtKB-KW"/>
</dbReference>
<dbReference type="PROSITE" id="PS51387">
    <property type="entry name" value="FAD_PCMH"/>
    <property type="match status" value="1"/>
</dbReference>
<evidence type="ECO:0000256" key="2">
    <source>
        <dbReference type="ARBA" id="ARBA00005466"/>
    </source>
</evidence>
<dbReference type="InterPro" id="IPR016166">
    <property type="entry name" value="FAD-bd_PCMH"/>
</dbReference>
<comment type="similarity">
    <text evidence="2">Belongs to the oxygen-dependent FAD-linked oxidoreductase family.</text>
</comment>
<dbReference type="PANTHER" id="PTHR42973">
    <property type="entry name" value="BINDING OXIDOREDUCTASE, PUTATIVE (AFU_ORTHOLOGUE AFUA_1G17690)-RELATED"/>
    <property type="match status" value="1"/>
</dbReference>
<dbReference type="OrthoDB" id="415825at2759"/>
<comment type="cofactor">
    <cofactor evidence="1">
        <name>FAD</name>
        <dbReference type="ChEBI" id="CHEBI:57692"/>
    </cofactor>
</comment>
<evidence type="ECO:0000313" key="8">
    <source>
        <dbReference type="Proteomes" id="UP000660729"/>
    </source>
</evidence>
<dbReference type="PANTHER" id="PTHR42973:SF39">
    <property type="entry name" value="FAD-BINDING PCMH-TYPE DOMAIN-CONTAINING PROTEIN"/>
    <property type="match status" value="1"/>
</dbReference>
<evidence type="ECO:0000256" key="4">
    <source>
        <dbReference type="ARBA" id="ARBA00022827"/>
    </source>
</evidence>
<dbReference type="Proteomes" id="UP000660729">
    <property type="component" value="Unassembled WGS sequence"/>
</dbReference>
<dbReference type="GO" id="GO:0071949">
    <property type="term" value="F:FAD binding"/>
    <property type="evidence" value="ECO:0007669"/>
    <property type="project" value="InterPro"/>
</dbReference>
<dbReference type="InterPro" id="IPR036318">
    <property type="entry name" value="FAD-bd_PCMH-like_sf"/>
</dbReference>
<evidence type="ECO:0000313" key="7">
    <source>
        <dbReference type="EMBL" id="KAF7187454.1"/>
    </source>
</evidence>
<dbReference type="AlphaFoldDB" id="A0A8H6VGR0"/>
<name>A0A8H6VGR0_9PEZI</name>